<name>A0A383CS29_9ZZZZ</name>
<protein>
    <submittedName>
        <fullName evidence="1">Uncharacterized protein</fullName>
    </submittedName>
</protein>
<evidence type="ECO:0000313" key="1">
    <source>
        <dbReference type="EMBL" id="SVE34859.1"/>
    </source>
</evidence>
<dbReference type="EMBL" id="UINC01211099">
    <property type="protein sequence ID" value="SVE34859.1"/>
    <property type="molecule type" value="Genomic_DNA"/>
</dbReference>
<gene>
    <name evidence="1" type="ORF">METZ01_LOCUS487713</name>
</gene>
<accession>A0A383CS29</accession>
<feature type="non-terminal residue" evidence="1">
    <location>
        <position position="1"/>
    </location>
</feature>
<organism evidence="1">
    <name type="scientific">marine metagenome</name>
    <dbReference type="NCBI Taxonomy" id="408172"/>
    <lineage>
        <taxon>unclassified sequences</taxon>
        <taxon>metagenomes</taxon>
        <taxon>ecological metagenomes</taxon>
    </lineage>
</organism>
<reference evidence="1" key="1">
    <citation type="submission" date="2018-05" db="EMBL/GenBank/DDBJ databases">
        <authorList>
            <person name="Lanie J.A."/>
            <person name="Ng W.-L."/>
            <person name="Kazmierczak K.M."/>
            <person name="Andrzejewski T.M."/>
            <person name="Davidsen T.M."/>
            <person name="Wayne K.J."/>
            <person name="Tettelin H."/>
            <person name="Glass J.I."/>
            <person name="Rusch D."/>
            <person name="Podicherti R."/>
            <person name="Tsui H.-C.T."/>
            <person name="Winkler M.E."/>
        </authorList>
    </citation>
    <scope>NUCLEOTIDE SEQUENCE</scope>
</reference>
<sequence length="52" mass="6051">RVQFFLGLCSPQCFHPQPRPKLAARCFVLRPSLDRPFLKIFLLRSLVLAQLL</sequence>
<dbReference type="AlphaFoldDB" id="A0A383CS29"/>
<proteinExistence type="predicted"/>